<dbReference type="Proteomes" id="UP000283509">
    <property type="component" value="Unassembled WGS sequence"/>
</dbReference>
<dbReference type="Pfam" id="PF00560">
    <property type="entry name" value="LRR_1"/>
    <property type="match status" value="1"/>
</dbReference>
<comment type="caution">
    <text evidence="1">The sequence shown here is derived from an EMBL/GenBank/DDBJ whole genome shotgun (WGS) entry which is preliminary data.</text>
</comment>
<evidence type="ECO:0000313" key="1">
    <source>
        <dbReference type="EMBL" id="ROT72900.1"/>
    </source>
</evidence>
<dbReference type="OrthoDB" id="5273213at2759"/>
<keyword evidence="2" id="KW-1185">Reference proteome</keyword>
<gene>
    <name evidence="1" type="ORF">C7M84_008693</name>
</gene>
<dbReference type="EMBL" id="QCYY01002091">
    <property type="protein sequence ID" value="ROT72900.1"/>
    <property type="molecule type" value="Genomic_DNA"/>
</dbReference>
<dbReference type="STRING" id="6689.A0A3R7QAI9"/>
<organism evidence="1 2">
    <name type="scientific">Penaeus vannamei</name>
    <name type="common">Whiteleg shrimp</name>
    <name type="synonym">Litopenaeus vannamei</name>
    <dbReference type="NCBI Taxonomy" id="6689"/>
    <lineage>
        <taxon>Eukaryota</taxon>
        <taxon>Metazoa</taxon>
        <taxon>Ecdysozoa</taxon>
        <taxon>Arthropoda</taxon>
        <taxon>Crustacea</taxon>
        <taxon>Multicrustacea</taxon>
        <taxon>Malacostraca</taxon>
        <taxon>Eumalacostraca</taxon>
        <taxon>Eucarida</taxon>
        <taxon>Decapoda</taxon>
        <taxon>Dendrobranchiata</taxon>
        <taxon>Penaeoidea</taxon>
        <taxon>Penaeidae</taxon>
        <taxon>Penaeus</taxon>
    </lineage>
</organism>
<name>A0A3R7QAI9_PENVA</name>
<dbReference type="InterPro" id="IPR032675">
    <property type="entry name" value="LRR_dom_sf"/>
</dbReference>
<protein>
    <submittedName>
        <fullName evidence="1">Tubulin-specific chaperone E</fullName>
    </submittedName>
</protein>
<dbReference type="AlphaFoldDB" id="A0A3R7QAI9"/>
<accession>A0A3R7QAI9</accession>
<proteinExistence type="predicted"/>
<evidence type="ECO:0000313" key="2">
    <source>
        <dbReference type="Proteomes" id="UP000283509"/>
    </source>
</evidence>
<reference evidence="1 2" key="1">
    <citation type="submission" date="2018-04" db="EMBL/GenBank/DDBJ databases">
        <authorList>
            <person name="Zhang X."/>
            <person name="Yuan J."/>
            <person name="Li F."/>
            <person name="Xiang J."/>
        </authorList>
    </citation>
    <scope>NUCLEOTIDE SEQUENCE [LARGE SCALE GENOMIC DNA]</scope>
    <source>
        <tissue evidence="1">Muscle</tissue>
    </source>
</reference>
<sequence length="210" mass="23462">MVWGAGNSDLAKLLPRLQDLDISNTLLSSWESIAQITRQLPSLRFLNISGNKLKLPNNPDELQESVCHITHLVLNNMKGYTWSDLMTCCVMFPTLRKLQIAFNKLCKLGPVPVGLFDSLEEIDIGVNPICSWEEVCHLGTIPRTKSRQENAGIKLNRIRVRLAAALWHAFCTPREVPLPPSPQRHCLSRGGTAGPRNFCCAPRKSLGRRA</sequence>
<dbReference type="Gene3D" id="3.80.10.10">
    <property type="entry name" value="Ribonuclease Inhibitor"/>
    <property type="match status" value="2"/>
</dbReference>
<dbReference type="InterPro" id="IPR001611">
    <property type="entry name" value="Leu-rich_rpt"/>
</dbReference>
<reference evidence="1 2" key="2">
    <citation type="submission" date="2019-01" db="EMBL/GenBank/DDBJ databases">
        <title>The decoding of complex shrimp genome reveals the adaptation for benthos swimmer, frequently molting mechanism and breeding impact on genome.</title>
        <authorList>
            <person name="Sun Y."/>
            <person name="Gao Y."/>
            <person name="Yu Y."/>
        </authorList>
    </citation>
    <scope>NUCLEOTIDE SEQUENCE [LARGE SCALE GENOMIC DNA]</scope>
    <source>
        <tissue evidence="1">Muscle</tissue>
    </source>
</reference>
<dbReference type="SUPFAM" id="SSF52047">
    <property type="entry name" value="RNI-like"/>
    <property type="match status" value="1"/>
</dbReference>